<evidence type="ECO:0000313" key="2">
    <source>
        <dbReference type="Proteomes" id="UP000092460"/>
    </source>
</evidence>
<dbReference type="VEuPathDB" id="VectorBase:GPPI034839"/>
<protein>
    <submittedName>
        <fullName evidence="1">Uncharacterized protein</fullName>
    </submittedName>
</protein>
<accession>A0A1B0BMI9</accession>
<reference evidence="1" key="2">
    <citation type="submission" date="2020-05" db="UniProtKB">
        <authorList>
            <consortium name="EnsemblMetazoa"/>
        </authorList>
    </citation>
    <scope>IDENTIFICATION</scope>
    <source>
        <strain evidence="1">IAEA</strain>
    </source>
</reference>
<keyword evidence="2" id="KW-1185">Reference proteome</keyword>
<organism evidence="1 2">
    <name type="scientific">Glossina palpalis gambiensis</name>
    <dbReference type="NCBI Taxonomy" id="67801"/>
    <lineage>
        <taxon>Eukaryota</taxon>
        <taxon>Metazoa</taxon>
        <taxon>Ecdysozoa</taxon>
        <taxon>Arthropoda</taxon>
        <taxon>Hexapoda</taxon>
        <taxon>Insecta</taxon>
        <taxon>Pterygota</taxon>
        <taxon>Neoptera</taxon>
        <taxon>Endopterygota</taxon>
        <taxon>Diptera</taxon>
        <taxon>Brachycera</taxon>
        <taxon>Muscomorpha</taxon>
        <taxon>Hippoboscoidea</taxon>
        <taxon>Glossinidae</taxon>
        <taxon>Glossina</taxon>
    </lineage>
</organism>
<name>A0A1B0BMI9_9MUSC</name>
<dbReference type="Proteomes" id="UP000092460">
    <property type="component" value="Unassembled WGS sequence"/>
</dbReference>
<dbReference type="EMBL" id="JXJN01016957">
    <property type="status" value="NOT_ANNOTATED_CDS"/>
    <property type="molecule type" value="Genomic_DNA"/>
</dbReference>
<reference evidence="2" key="1">
    <citation type="submission" date="2015-01" db="EMBL/GenBank/DDBJ databases">
        <authorList>
            <person name="Aksoy S."/>
            <person name="Warren W."/>
            <person name="Wilson R.K."/>
        </authorList>
    </citation>
    <scope>NUCLEOTIDE SEQUENCE [LARGE SCALE GENOMIC DNA]</scope>
    <source>
        <strain evidence="2">IAEA</strain>
    </source>
</reference>
<dbReference type="AlphaFoldDB" id="A0A1B0BMI9"/>
<evidence type="ECO:0000313" key="1">
    <source>
        <dbReference type="EnsemblMetazoa" id="GPPI034839-PA"/>
    </source>
</evidence>
<proteinExistence type="predicted"/>
<dbReference type="EnsemblMetazoa" id="GPPI034839-RA">
    <property type="protein sequence ID" value="GPPI034839-PA"/>
    <property type="gene ID" value="GPPI034839"/>
</dbReference>
<sequence length="64" mass="7273">MYVLRRVAIITTWRTQLHCKEPSKETNIHGLNVATITTTITTTTIITTKILSKQYSVSARPRQS</sequence>